<evidence type="ECO:0000259" key="1">
    <source>
        <dbReference type="Pfam" id="PF06985"/>
    </source>
</evidence>
<dbReference type="EMBL" id="KN847476">
    <property type="protein sequence ID" value="KIX08696.1"/>
    <property type="molecule type" value="Genomic_DNA"/>
</dbReference>
<dbReference type="RefSeq" id="XP_013275832.1">
    <property type="nucleotide sequence ID" value="XM_013420378.1"/>
</dbReference>
<dbReference type="PANTHER" id="PTHR24148:SF64">
    <property type="entry name" value="HETEROKARYON INCOMPATIBILITY DOMAIN-CONTAINING PROTEIN"/>
    <property type="match status" value="1"/>
</dbReference>
<accession>A0A0D2IZ61</accession>
<sequence>MGEFSNIDSPSQWIDTVAVDQPYRDVPSEVLEQLYRPIAPWQIRLLRIAPSADFQSDLTCDLLTADLIPFPGVGLVQESTIVQYEALSYSWGYPALTKSIACNGLRLPVSDTMYEALRHIRRKDKIRYLWTDACCINQRNLHEKSKQVEMMFVIFQKAMRVVAWLGTPSPEEEILFHLVSRTDEYDQVDQHVYSLSSPPNNKRYHHDHYDHNLALAREAAMRMVTSRAFFRRTWIRQEFFAAQEMDIVCGKHVFSFPRLSNVLDQLLPEYATSPSRFIHDPDPASRALLCYSYFRSDYESQQMHQTREANSIWFYTIMRSAIYQSTLPQDKIFAVLGIVTALTNQEANAKMDVEQWDATKGLPPIDYTKPMSLVFQDFIKHTVNGSNNLKCLSIFENRGASGKDLPSWTIDLRVDVPRYLVPEQMAYWGRDFVEELRKTTLDFDQHNVLPLHGRRIGTIGAPDSQKATCFPWSEDYPREVIGLASPMLESCLSAEESWFPEADNRDSEGQLAQALARLQTQCAYLWKAMDCKSSVIMPLDGTHVPELRSRPKSERYHYAFVSDLVNHGDILVHLNGASLPFVLRDAGKGTFSFLGPAILAVGVFKHGGGRGTRAEASPLFRYAIAGVDKLERHRVEEFVLV</sequence>
<reference evidence="2 3" key="1">
    <citation type="submission" date="2015-01" db="EMBL/GenBank/DDBJ databases">
        <title>The Genome Sequence of Rhinocladiella mackenzie CBS 650.93.</title>
        <authorList>
            <consortium name="The Broad Institute Genomics Platform"/>
            <person name="Cuomo C."/>
            <person name="de Hoog S."/>
            <person name="Gorbushina A."/>
            <person name="Stielow B."/>
            <person name="Teixiera M."/>
            <person name="Abouelleil A."/>
            <person name="Chapman S.B."/>
            <person name="Priest M."/>
            <person name="Young S.K."/>
            <person name="Wortman J."/>
            <person name="Nusbaum C."/>
            <person name="Birren B."/>
        </authorList>
    </citation>
    <scope>NUCLEOTIDE SEQUENCE [LARGE SCALE GENOMIC DNA]</scope>
    <source>
        <strain evidence="2 3">CBS 650.93</strain>
    </source>
</reference>
<evidence type="ECO:0000313" key="2">
    <source>
        <dbReference type="EMBL" id="KIX08696.1"/>
    </source>
</evidence>
<keyword evidence="3" id="KW-1185">Reference proteome</keyword>
<organism evidence="2 3">
    <name type="scientific">Rhinocladiella mackenziei CBS 650.93</name>
    <dbReference type="NCBI Taxonomy" id="1442369"/>
    <lineage>
        <taxon>Eukaryota</taxon>
        <taxon>Fungi</taxon>
        <taxon>Dikarya</taxon>
        <taxon>Ascomycota</taxon>
        <taxon>Pezizomycotina</taxon>
        <taxon>Eurotiomycetes</taxon>
        <taxon>Chaetothyriomycetidae</taxon>
        <taxon>Chaetothyriales</taxon>
        <taxon>Herpotrichiellaceae</taxon>
        <taxon>Rhinocladiella</taxon>
    </lineage>
</organism>
<gene>
    <name evidence="2" type="ORF">Z518_03353</name>
</gene>
<dbReference type="STRING" id="1442369.A0A0D2IZ61"/>
<protein>
    <recommendedName>
        <fullName evidence="1">Heterokaryon incompatibility domain-containing protein</fullName>
    </recommendedName>
</protein>
<dbReference type="VEuPathDB" id="FungiDB:Z518_03353"/>
<dbReference type="AlphaFoldDB" id="A0A0D2IZ61"/>
<dbReference type="OrthoDB" id="3477286at2759"/>
<dbReference type="InterPro" id="IPR010730">
    <property type="entry name" value="HET"/>
</dbReference>
<dbReference type="Proteomes" id="UP000053617">
    <property type="component" value="Unassembled WGS sequence"/>
</dbReference>
<dbReference type="GeneID" id="25291424"/>
<evidence type="ECO:0000313" key="3">
    <source>
        <dbReference type="Proteomes" id="UP000053617"/>
    </source>
</evidence>
<dbReference type="PANTHER" id="PTHR24148">
    <property type="entry name" value="ANKYRIN REPEAT DOMAIN-CONTAINING PROTEIN 39 HOMOLOG-RELATED"/>
    <property type="match status" value="1"/>
</dbReference>
<feature type="domain" description="Heterokaryon incompatibility" evidence="1">
    <location>
        <begin position="84"/>
        <end position="238"/>
    </location>
</feature>
<name>A0A0D2IZ61_9EURO</name>
<dbReference type="InterPro" id="IPR052895">
    <property type="entry name" value="HetReg/Transcr_Mod"/>
</dbReference>
<proteinExistence type="predicted"/>
<dbReference type="HOGENOM" id="CLU_004184_3_2_1"/>
<dbReference type="Pfam" id="PF06985">
    <property type="entry name" value="HET"/>
    <property type="match status" value="1"/>
</dbReference>